<keyword evidence="2" id="KW-0472">Membrane</keyword>
<feature type="compositionally biased region" description="Polar residues" evidence="1">
    <location>
        <begin position="112"/>
        <end position="121"/>
    </location>
</feature>
<dbReference type="Proteomes" id="UP000053263">
    <property type="component" value="Unassembled WGS sequence"/>
</dbReference>
<reference evidence="3 4" key="1">
    <citation type="submission" date="2014-06" db="EMBL/GenBank/DDBJ databases">
        <title>Evolutionary Origins and Diversification of the Mycorrhizal Mutualists.</title>
        <authorList>
            <consortium name="DOE Joint Genome Institute"/>
            <consortium name="Mycorrhizal Genomics Consortium"/>
            <person name="Kohler A."/>
            <person name="Kuo A."/>
            <person name="Nagy L.G."/>
            <person name="Floudas D."/>
            <person name="Copeland A."/>
            <person name="Barry K.W."/>
            <person name="Cichocki N."/>
            <person name="Veneault-Fourrey C."/>
            <person name="LaButti K."/>
            <person name="Lindquist E.A."/>
            <person name="Lipzen A."/>
            <person name="Lundell T."/>
            <person name="Morin E."/>
            <person name="Murat C."/>
            <person name="Riley R."/>
            <person name="Ohm R."/>
            <person name="Sun H."/>
            <person name="Tunlid A."/>
            <person name="Henrissat B."/>
            <person name="Grigoriev I.V."/>
            <person name="Hibbett D.S."/>
            <person name="Martin F."/>
        </authorList>
    </citation>
    <scope>NUCLEOTIDE SEQUENCE [LARGE SCALE GENOMIC DNA]</scope>
    <source>
        <strain evidence="3 4">FD-325 SS-3</strain>
    </source>
</reference>
<dbReference type="EMBL" id="KN832568">
    <property type="protein sequence ID" value="KII85318.1"/>
    <property type="molecule type" value="Genomic_DNA"/>
</dbReference>
<proteinExistence type="predicted"/>
<name>A0A0C9TAI6_PLICR</name>
<evidence type="ECO:0000256" key="2">
    <source>
        <dbReference type="SAM" id="Phobius"/>
    </source>
</evidence>
<keyword evidence="2" id="KW-0812">Transmembrane</keyword>
<feature type="compositionally biased region" description="Low complexity" evidence="1">
    <location>
        <begin position="192"/>
        <end position="207"/>
    </location>
</feature>
<feature type="region of interest" description="Disordered" evidence="1">
    <location>
        <begin position="189"/>
        <end position="418"/>
    </location>
</feature>
<dbReference type="AlphaFoldDB" id="A0A0C9TAI6"/>
<feature type="compositionally biased region" description="Polar residues" evidence="1">
    <location>
        <begin position="388"/>
        <end position="403"/>
    </location>
</feature>
<protein>
    <submittedName>
        <fullName evidence="3">Uncharacterized protein</fullName>
    </submittedName>
</protein>
<accession>A0A0C9TAI6</accession>
<keyword evidence="4" id="KW-1185">Reference proteome</keyword>
<evidence type="ECO:0000313" key="3">
    <source>
        <dbReference type="EMBL" id="KII85318.1"/>
    </source>
</evidence>
<keyword evidence="2" id="KW-1133">Transmembrane helix</keyword>
<feature type="compositionally biased region" description="Basic residues" evidence="1">
    <location>
        <begin position="149"/>
        <end position="168"/>
    </location>
</feature>
<evidence type="ECO:0000256" key="1">
    <source>
        <dbReference type="SAM" id="MobiDB-lite"/>
    </source>
</evidence>
<feature type="transmembrane region" description="Helical" evidence="2">
    <location>
        <begin position="54"/>
        <end position="73"/>
    </location>
</feature>
<feature type="region of interest" description="Disordered" evidence="1">
    <location>
        <begin position="82"/>
        <end position="176"/>
    </location>
</feature>
<organism evidence="3 4">
    <name type="scientific">Plicaturopsis crispa FD-325 SS-3</name>
    <dbReference type="NCBI Taxonomy" id="944288"/>
    <lineage>
        <taxon>Eukaryota</taxon>
        <taxon>Fungi</taxon>
        <taxon>Dikarya</taxon>
        <taxon>Basidiomycota</taxon>
        <taxon>Agaricomycotina</taxon>
        <taxon>Agaricomycetes</taxon>
        <taxon>Agaricomycetidae</taxon>
        <taxon>Amylocorticiales</taxon>
        <taxon>Amylocorticiaceae</taxon>
        <taxon>Plicatura</taxon>
        <taxon>Plicaturopsis crispa</taxon>
    </lineage>
</organism>
<feature type="compositionally biased region" description="Basic residues" evidence="1">
    <location>
        <begin position="236"/>
        <end position="249"/>
    </location>
</feature>
<feature type="compositionally biased region" description="Low complexity" evidence="1">
    <location>
        <begin position="378"/>
        <end position="387"/>
    </location>
</feature>
<evidence type="ECO:0000313" key="4">
    <source>
        <dbReference type="Proteomes" id="UP000053263"/>
    </source>
</evidence>
<feature type="region of interest" description="Disordered" evidence="1">
    <location>
        <begin position="28"/>
        <end position="52"/>
    </location>
</feature>
<feature type="compositionally biased region" description="Polar residues" evidence="1">
    <location>
        <begin position="133"/>
        <end position="143"/>
    </location>
</feature>
<feature type="compositionally biased region" description="Low complexity" evidence="1">
    <location>
        <begin position="93"/>
        <end position="106"/>
    </location>
</feature>
<feature type="compositionally biased region" description="Acidic residues" evidence="1">
    <location>
        <begin position="33"/>
        <end position="48"/>
    </location>
</feature>
<dbReference type="HOGENOM" id="CLU_621300_0_0_1"/>
<gene>
    <name evidence="3" type="ORF">PLICRDRAFT_179044</name>
</gene>
<sequence>MPDIPTIAMKPFACGHMGVGSKLESIVQGTIEKDDDDDEDDDDEDEGDESRRQALASSLSFLFSVFVLIVFAAQSAPRKRKAGIGTNNYYNKPATQGTPAATTPNARGAMATPTSRASYCNYTRGKDHGAASGSKSANENQSLSSHRPPPSRRAHKASKAGKGKKRQRTAPSGEDDMKAAATLTSLLFHSRPQGQGPPSAGSDSGSAHSWTQFGSSHRAPRAPPPPLLVRATPNRSRSRSSRRSHRGLPHPRPPNLNLSRSPHPSHNSREPRSSPPRPTTKPRTSCSSSPPHPPPPGPARRATKPPSAPLEPALAEEQGHKRNHSGEGSFGSGAPWRLAAAPTLPNDKEENGSGGSANVVPPRTPPQAQLLPPPPLPQSQQSPLPRTHSSPGKTATTPGSSFNLGDFINVSPMPSAGAGARERRLFGKIYALALFLYCRSS</sequence>